<evidence type="ECO:0000256" key="13">
    <source>
        <dbReference type="RuleBase" id="RU000461"/>
    </source>
</evidence>
<evidence type="ECO:0000256" key="9">
    <source>
        <dbReference type="ARBA" id="ARBA00023002"/>
    </source>
</evidence>
<comment type="caution">
    <text evidence="14">The sequence shown here is derived from an EMBL/GenBank/DDBJ whole genome shotgun (WGS) entry which is preliminary data.</text>
</comment>
<evidence type="ECO:0000256" key="7">
    <source>
        <dbReference type="ARBA" id="ARBA00022723"/>
    </source>
</evidence>
<dbReference type="Proteomes" id="UP001437256">
    <property type="component" value="Unassembled WGS sequence"/>
</dbReference>
<keyword evidence="5 13" id="KW-0349">Heme</keyword>
<sequence length="515" mass="57034">MDSYLTTLLSLACGYGLYSLYKAHSQPSLHYLGPPPPSFVFGHSLDVAQAPVGTRYPVWEKEYGPTYPLRGPFGKSVMVVGDPKGSNYVMHQKNFQRNPGDRTLINLCFGYSLFSAEGDEHRTMRKSLSGPFTNQSTQEVSHVFFDLAERLIQSWEKSLEASSNDVVDITGDIHRLTLDGISMTMFAQDLSTMHSDIPAVIANITHSPPDGMVDITLKTLAGRFPILMKLPSPMKKWCNHLRTSLGAIAKEVWSGHQADGMHAKLLTALGSQNFSEDITVAHIIGVLFAGSETTANVIIDCFYELSTHPEIQKKLCAELSAFESTTGRQAGYEDLMSPTTLPYLDAVIRETIRTRAVPPLSVAAEDDVIPLQFPIKRKSDLSEVYEIPVKAGTLIEVPIRDGLNISETIWGPDAKTFNPERWLKPEGLPETVKWVSAQGHVLTFGDGLKVCMGRLFALAEFKVVVSSVIRRFVLEQVEGNEFDFYHVGGNTIQPMIRGRESEGPQMPLKLSHVHI</sequence>
<dbReference type="PROSITE" id="PS00086">
    <property type="entry name" value="CYTOCHROME_P450"/>
    <property type="match status" value="1"/>
</dbReference>
<dbReference type="InterPro" id="IPR036396">
    <property type="entry name" value="Cyt_P450_sf"/>
</dbReference>
<evidence type="ECO:0000256" key="2">
    <source>
        <dbReference type="ARBA" id="ARBA00004370"/>
    </source>
</evidence>
<evidence type="ECO:0000256" key="10">
    <source>
        <dbReference type="ARBA" id="ARBA00023004"/>
    </source>
</evidence>
<gene>
    <name evidence="14" type="ORF">AAF712_014211</name>
</gene>
<dbReference type="EMBL" id="JBBXMP010000251">
    <property type="protein sequence ID" value="KAL0059080.1"/>
    <property type="molecule type" value="Genomic_DNA"/>
</dbReference>
<evidence type="ECO:0000256" key="4">
    <source>
        <dbReference type="ARBA" id="ARBA00010617"/>
    </source>
</evidence>
<keyword evidence="10 13" id="KW-0408">Iron</keyword>
<dbReference type="InterPro" id="IPR050121">
    <property type="entry name" value="Cytochrome_P450_monoxygenase"/>
</dbReference>
<evidence type="ECO:0008006" key="16">
    <source>
        <dbReference type="Google" id="ProtNLM"/>
    </source>
</evidence>
<comment type="similarity">
    <text evidence="4 13">Belongs to the cytochrome P450 family.</text>
</comment>
<proteinExistence type="inferred from homology"/>
<keyword evidence="11 13" id="KW-0503">Monooxygenase</keyword>
<comment type="pathway">
    <text evidence="3">Secondary metabolite biosynthesis; terpenoid biosynthesis.</text>
</comment>
<dbReference type="InterPro" id="IPR017972">
    <property type="entry name" value="Cyt_P450_CS"/>
</dbReference>
<evidence type="ECO:0000256" key="12">
    <source>
        <dbReference type="ARBA" id="ARBA00023136"/>
    </source>
</evidence>
<name>A0ABR2ZCJ7_9AGAR</name>
<reference evidence="14 15" key="1">
    <citation type="submission" date="2024-05" db="EMBL/GenBank/DDBJ databases">
        <title>A draft genome resource for the thread blight pathogen Marasmius tenuissimus strain MS-2.</title>
        <authorList>
            <person name="Yulfo-Soto G.E."/>
            <person name="Baruah I.K."/>
            <person name="Amoako-Attah I."/>
            <person name="Bukari Y."/>
            <person name="Meinhardt L.W."/>
            <person name="Bailey B.A."/>
            <person name="Cohen S.P."/>
        </authorList>
    </citation>
    <scope>NUCLEOTIDE SEQUENCE [LARGE SCALE GENOMIC DNA]</scope>
    <source>
        <strain evidence="14 15">MS-2</strain>
    </source>
</reference>
<evidence type="ECO:0000313" key="14">
    <source>
        <dbReference type="EMBL" id="KAL0059080.1"/>
    </source>
</evidence>
<evidence type="ECO:0000256" key="8">
    <source>
        <dbReference type="ARBA" id="ARBA00022989"/>
    </source>
</evidence>
<comment type="subcellular location">
    <subcellularLocation>
        <location evidence="2">Membrane</location>
    </subcellularLocation>
</comment>
<dbReference type="Gene3D" id="1.10.630.10">
    <property type="entry name" value="Cytochrome P450"/>
    <property type="match status" value="1"/>
</dbReference>
<keyword evidence="8" id="KW-1133">Transmembrane helix</keyword>
<comment type="cofactor">
    <cofactor evidence="1">
        <name>heme</name>
        <dbReference type="ChEBI" id="CHEBI:30413"/>
    </cofactor>
</comment>
<keyword evidence="9 13" id="KW-0560">Oxidoreductase</keyword>
<evidence type="ECO:0000256" key="5">
    <source>
        <dbReference type="ARBA" id="ARBA00022617"/>
    </source>
</evidence>
<dbReference type="InterPro" id="IPR001128">
    <property type="entry name" value="Cyt_P450"/>
</dbReference>
<dbReference type="InterPro" id="IPR002403">
    <property type="entry name" value="Cyt_P450_E_grp-IV"/>
</dbReference>
<dbReference type="SUPFAM" id="SSF48264">
    <property type="entry name" value="Cytochrome P450"/>
    <property type="match status" value="1"/>
</dbReference>
<evidence type="ECO:0000256" key="6">
    <source>
        <dbReference type="ARBA" id="ARBA00022692"/>
    </source>
</evidence>
<evidence type="ECO:0000256" key="11">
    <source>
        <dbReference type="ARBA" id="ARBA00023033"/>
    </source>
</evidence>
<dbReference type="PRINTS" id="PR00465">
    <property type="entry name" value="EP450IV"/>
</dbReference>
<organism evidence="14 15">
    <name type="scientific">Marasmius tenuissimus</name>
    <dbReference type="NCBI Taxonomy" id="585030"/>
    <lineage>
        <taxon>Eukaryota</taxon>
        <taxon>Fungi</taxon>
        <taxon>Dikarya</taxon>
        <taxon>Basidiomycota</taxon>
        <taxon>Agaricomycotina</taxon>
        <taxon>Agaricomycetes</taxon>
        <taxon>Agaricomycetidae</taxon>
        <taxon>Agaricales</taxon>
        <taxon>Marasmiineae</taxon>
        <taxon>Marasmiaceae</taxon>
        <taxon>Marasmius</taxon>
    </lineage>
</organism>
<keyword evidence="6" id="KW-0812">Transmembrane</keyword>
<keyword evidence="7 13" id="KW-0479">Metal-binding</keyword>
<keyword evidence="15" id="KW-1185">Reference proteome</keyword>
<protein>
    <recommendedName>
        <fullName evidence="16">Cytochrome P450</fullName>
    </recommendedName>
</protein>
<dbReference type="PRINTS" id="PR00385">
    <property type="entry name" value="P450"/>
</dbReference>
<dbReference type="PANTHER" id="PTHR24305:SF166">
    <property type="entry name" value="CYTOCHROME P450 12A4, MITOCHONDRIAL-RELATED"/>
    <property type="match status" value="1"/>
</dbReference>
<evidence type="ECO:0000256" key="3">
    <source>
        <dbReference type="ARBA" id="ARBA00004721"/>
    </source>
</evidence>
<accession>A0ABR2ZCJ7</accession>
<keyword evidence="12" id="KW-0472">Membrane</keyword>
<dbReference type="PANTHER" id="PTHR24305">
    <property type="entry name" value="CYTOCHROME P450"/>
    <property type="match status" value="1"/>
</dbReference>
<dbReference type="Pfam" id="PF00067">
    <property type="entry name" value="p450"/>
    <property type="match status" value="1"/>
</dbReference>
<evidence type="ECO:0000313" key="15">
    <source>
        <dbReference type="Proteomes" id="UP001437256"/>
    </source>
</evidence>
<evidence type="ECO:0000256" key="1">
    <source>
        <dbReference type="ARBA" id="ARBA00001971"/>
    </source>
</evidence>